<dbReference type="Gramene" id="TVU02069">
    <property type="protein sequence ID" value="TVU02069"/>
    <property type="gene ID" value="EJB05_52435"/>
</dbReference>
<dbReference type="Gene3D" id="3.30.559.10">
    <property type="entry name" value="Chloramphenicol acetyltransferase-like domain"/>
    <property type="match status" value="1"/>
</dbReference>
<dbReference type="PANTHER" id="PTHR31147">
    <property type="entry name" value="ACYL TRANSFERASE 4"/>
    <property type="match status" value="1"/>
</dbReference>
<evidence type="ECO:0000256" key="3">
    <source>
        <dbReference type="SAM" id="MobiDB-lite"/>
    </source>
</evidence>
<dbReference type="InterPro" id="IPR050898">
    <property type="entry name" value="Plant_acyltransferase"/>
</dbReference>
<name>A0A5J9SSY7_9POAL</name>
<accession>A0A5J9SSY7</accession>
<dbReference type="GO" id="GO:0016747">
    <property type="term" value="F:acyltransferase activity, transferring groups other than amino-acyl groups"/>
    <property type="evidence" value="ECO:0007669"/>
    <property type="project" value="UniProtKB-ARBA"/>
</dbReference>
<dbReference type="Proteomes" id="UP000324897">
    <property type="component" value="Unassembled WGS sequence"/>
</dbReference>
<feature type="region of interest" description="Disordered" evidence="3">
    <location>
        <begin position="180"/>
        <end position="200"/>
    </location>
</feature>
<comment type="caution">
    <text evidence="4">The sequence shown here is derived from an EMBL/GenBank/DDBJ whole genome shotgun (WGS) entry which is preliminary data.</text>
</comment>
<evidence type="ECO:0000256" key="1">
    <source>
        <dbReference type="ARBA" id="ARBA00009861"/>
    </source>
</evidence>
<reference evidence="4 5" key="1">
    <citation type="journal article" date="2019" name="Sci. Rep.">
        <title>A high-quality genome of Eragrostis curvula grass provides insights into Poaceae evolution and supports new strategies to enhance forage quality.</title>
        <authorList>
            <person name="Carballo J."/>
            <person name="Santos B.A.C.M."/>
            <person name="Zappacosta D."/>
            <person name="Garbus I."/>
            <person name="Selva J.P."/>
            <person name="Gallo C.A."/>
            <person name="Diaz A."/>
            <person name="Albertini E."/>
            <person name="Caccamo M."/>
            <person name="Echenique V."/>
        </authorList>
    </citation>
    <scope>NUCLEOTIDE SEQUENCE [LARGE SCALE GENOMIC DNA]</scope>
    <source>
        <strain evidence="5">cv. Victoria</strain>
        <tissue evidence="4">Leaf</tissue>
    </source>
</reference>
<feature type="non-terminal residue" evidence="4">
    <location>
        <position position="1"/>
    </location>
</feature>
<organism evidence="4 5">
    <name type="scientific">Eragrostis curvula</name>
    <name type="common">weeping love grass</name>
    <dbReference type="NCBI Taxonomy" id="38414"/>
    <lineage>
        <taxon>Eukaryota</taxon>
        <taxon>Viridiplantae</taxon>
        <taxon>Streptophyta</taxon>
        <taxon>Embryophyta</taxon>
        <taxon>Tracheophyta</taxon>
        <taxon>Spermatophyta</taxon>
        <taxon>Magnoliopsida</taxon>
        <taxon>Liliopsida</taxon>
        <taxon>Poales</taxon>
        <taxon>Poaceae</taxon>
        <taxon>PACMAD clade</taxon>
        <taxon>Chloridoideae</taxon>
        <taxon>Eragrostideae</taxon>
        <taxon>Eragrostidinae</taxon>
        <taxon>Eragrostis</taxon>
    </lineage>
</organism>
<evidence type="ECO:0000313" key="4">
    <source>
        <dbReference type="EMBL" id="TVU02069.1"/>
    </source>
</evidence>
<evidence type="ECO:0000256" key="2">
    <source>
        <dbReference type="ARBA" id="ARBA00022679"/>
    </source>
</evidence>
<gene>
    <name evidence="4" type="ORF">EJB05_52435</name>
</gene>
<dbReference type="OrthoDB" id="1483986at2759"/>
<evidence type="ECO:0000313" key="5">
    <source>
        <dbReference type="Proteomes" id="UP000324897"/>
    </source>
</evidence>
<dbReference type="EMBL" id="RWGY01000361">
    <property type="protein sequence ID" value="TVU02069.1"/>
    <property type="molecule type" value="Genomic_DNA"/>
</dbReference>
<keyword evidence="2" id="KW-0808">Transferase</keyword>
<proteinExistence type="inferred from homology"/>
<protein>
    <submittedName>
        <fullName evidence="4">Uncharacterized protein</fullName>
    </submittedName>
</protein>
<dbReference type="PANTHER" id="PTHR31147:SF66">
    <property type="entry name" value="OS05G0315700 PROTEIN"/>
    <property type="match status" value="1"/>
</dbReference>
<comment type="similarity">
    <text evidence="1">Belongs to the plant acyltransferase family.</text>
</comment>
<dbReference type="AlphaFoldDB" id="A0A5J9SSY7"/>
<dbReference type="InterPro" id="IPR023213">
    <property type="entry name" value="CAT-like_dom_sf"/>
</dbReference>
<keyword evidence="5" id="KW-1185">Reference proteome</keyword>
<sequence length="200" mass="21422">MYIDAAALGSTFIPDSMGGGGQWDGQFPFGWTAHWETEDALPTRSCEKRRCFTLVPYYPLAGRLRELEEGNKKLVVDCTGEGVLFVEADADVRLAEIEAAGLLRPPFPCMDGAVLGSALLLVQVTRLLCGGFVLALRLNHTLCDAAGIAQFLSAVGELARGVPAAPTVAPVWRRELLDARDPPRPSFPHPEYDVAAGAAA</sequence>
<dbReference type="Pfam" id="PF02458">
    <property type="entry name" value="Transferase"/>
    <property type="match status" value="1"/>
</dbReference>